<name>E7CEY6_CUCSA</name>
<evidence type="ECO:0000256" key="3">
    <source>
        <dbReference type="ARBA" id="ARBA00023125"/>
    </source>
</evidence>
<dbReference type="KEGG" id="csv:101218981"/>
<evidence type="ECO:0000313" key="8">
    <source>
        <dbReference type="EMBL" id="ADU52529.1"/>
    </source>
</evidence>
<keyword evidence="5" id="KW-0539">Nucleus</keyword>
<reference evidence="9" key="6">
    <citation type="submission" date="2014-10" db="EMBL/GenBank/DDBJ databases">
        <authorList>
            <person name="Huang S."/>
            <person name="Zhang Z."/>
            <person name="Lin K."/>
            <person name="Zhou Q."/>
        </authorList>
    </citation>
    <scope>NUCLEOTIDE SEQUENCE</scope>
</reference>
<dbReference type="SUPFAM" id="SSF118290">
    <property type="entry name" value="WRKY DNA-binding domain"/>
    <property type="match status" value="1"/>
</dbReference>
<evidence type="ECO:0000256" key="5">
    <source>
        <dbReference type="ARBA" id="ARBA00023242"/>
    </source>
</evidence>
<gene>
    <name evidence="8" type="primary">WRKY52</name>
    <name evidence="9" type="ORF">Csa_7G407820</name>
</gene>
<feature type="domain" description="WRKY" evidence="7">
    <location>
        <begin position="137"/>
        <end position="202"/>
    </location>
</feature>
<dbReference type="GO" id="GO:0005634">
    <property type="term" value="C:nucleus"/>
    <property type="evidence" value="ECO:0000318"/>
    <property type="project" value="GO_Central"/>
</dbReference>
<sequence length="242" mass="27401">MEEVVAADSLRYPFLDASDSKSCLGTFMELLEVDQHFSSQFDVFETSSPSLSSSLISNPENLEIWNQWPTTPNYSSSISSTSSEIVNGELTTEPNLEGGEQKQDQQPTVKADKQLKTKKRSPKKKGAEPRFAFMTKSEVDHLEDGYRWRKYGQKAVKNSPHPRSYYRCTSVACNVKKRVERCLQDPSIVVTTYEGQHTHPSPIMARSTFFPPPISATLYNDYSIQNSHNSNVMSHSIAWCHH</sequence>
<evidence type="ECO:0000313" key="9">
    <source>
        <dbReference type="EMBL" id="KGN45029.1"/>
    </source>
</evidence>
<dbReference type="InterPro" id="IPR044810">
    <property type="entry name" value="WRKY_plant"/>
</dbReference>
<dbReference type="OrthoDB" id="1711130at2759"/>
<dbReference type="EMBL" id="GU984037">
    <property type="protein sequence ID" value="ADU52529.1"/>
    <property type="molecule type" value="mRNA"/>
</dbReference>
<dbReference type="STRING" id="3659.E7CEY6"/>
<evidence type="ECO:0000256" key="4">
    <source>
        <dbReference type="ARBA" id="ARBA00023163"/>
    </source>
</evidence>
<dbReference type="RefSeq" id="NP_001267684.1">
    <property type="nucleotide sequence ID" value="NM_001280755.1"/>
</dbReference>
<proteinExistence type="evidence at transcript level"/>
<evidence type="ECO:0000256" key="6">
    <source>
        <dbReference type="SAM" id="MobiDB-lite"/>
    </source>
</evidence>
<dbReference type="EMBL" id="CM002928">
    <property type="protein sequence ID" value="KGN45029.1"/>
    <property type="molecule type" value="Genomic_DNA"/>
</dbReference>
<dbReference type="FunFam" id="2.20.25.80:FF:000003">
    <property type="entry name" value="WRKY transcription factor 57"/>
    <property type="match status" value="1"/>
</dbReference>
<comment type="subcellular location">
    <subcellularLocation>
        <location evidence="1">Nucleus</location>
    </subcellularLocation>
</comment>
<dbReference type="OMA" id="IMARSTF"/>
<evidence type="ECO:0000313" key="10">
    <source>
        <dbReference type="Proteomes" id="UP000029981"/>
    </source>
</evidence>
<keyword evidence="10" id="KW-1185">Reference proteome</keyword>
<dbReference type="PANTHER" id="PTHR31221">
    <property type="entry name" value="WRKY TRANSCRIPTION FACTOR PROTEIN 1-RELATED"/>
    <property type="match status" value="1"/>
</dbReference>
<dbReference type="Proteomes" id="UP000029981">
    <property type="component" value="Chromosome 7"/>
</dbReference>
<accession>E7CEY6</accession>
<dbReference type="Gene3D" id="2.20.25.80">
    <property type="entry name" value="WRKY domain"/>
    <property type="match status" value="1"/>
</dbReference>
<keyword evidence="2" id="KW-0805">Transcription regulation</keyword>
<dbReference type="GO" id="GO:0000976">
    <property type="term" value="F:transcription cis-regulatory region binding"/>
    <property type="evidence" value="ECO:0000318"/>
    <property type="project" value="GO_Central"/>
</dbReference>
<reference evidence="9" key="2">
    <citation type="journal article" date="2009" name="PLoS ONE">
        <title>An integrated genetic and cytogenetic map of the cucumber genome.</title>
        <authorList>
            <person name="Ren Y."/>
            <person name="Zhang Z."/>
            <person name="Liu J."/>
            <person name="Staub J.E."/>
            <person name="Han Y."/>
            <person name="Cheng Z."/>
            <person name="Li X."/>
            <person name="Lu J."/>
            <person name="Miao H."/>
            <person name="Kang H."/>
            <person name="Xie B."/>
            <person name="Gu X."/>
            <person name="Wang X."/>
            <person name="Du Y."/>
            <person name="Jin W."/>
            <person name="Huang S."/>
        </authorList>
    </citation>
    <scope>NUCLEOTIDE SEQUENCE [LARGE SCALE GENOMIC DNA]</scope>
</reference>
<dbReference type="Gramene" id="KGN45029">
    <property type="protein sequence ID" value="KGN45029"/>
    <property type="gene ID" value="Csa_7G407820"/>
</dbReference>
<dbReference type="PANTHER" id="PTHR31221:SF289">
    <property type="entry name" value="WRKY TRANSCRIPTION FACTOR 68"/>
    <property type="match status" value="1"/>
</dbReference>
<dbReference type="Pfam" id="PF03106">
    <property type="entry name" value="WRKY"/>
    <property type="match status" value="1"/>
</dbReference>
<evidence type="ECO:0000259" key="7">
    <source>
        <dbReference type="PROSITE" id="PS50811"/>
    </source>
</evidence>
<dbReference type="InterPro" id="IPR003657">
    <property type="entry name" value="WRKY_dom"/>
</dbReference>
<organism evidence="8">
    <name type="scientific">Cucumis sativus</name>
    <name type="common">Cucumber</name>
    <dbReference type="NCBI Taxonomy" id="3659"/>
    <lineage>
        <taxon>Eukaryota</taxon>
        <taxon>Viridiplantae</taxon>
        <taxon>Streptophyta</taxon>
        <taxon>Embryophyta</taxon>
        <taxon>Tracheophyta</taxon>
        <taxon>Spermatophyta</taxon>
        <taxon>Magnoliopsida</taxon>
        <taxon>eudicotyledons</taxon>
        <taxon>Gunneridae</taxon>
        <taxon>Pentapetalae</taxon>
        <taxon>rosids</taxon>
        <taxon>fabids</taxon>
        <taxon>Cucurbitales</taxon>
        <taxon>Cucurbitaceae</taxon>
        <taxon>Benincaseae</taxon>
        <taxon>Cucumis</taxon>
    </lineage>
</organism>
<dbReference type="GeneID" id="101218981"/>
<reference evidence="9" key="3">
    <citation type="journal article" date="2010" name="BMC Genomics">
        <title>Transcriptome sequencing and comparative analysis of cucumber flowers with different sex types.</title>
        <authorList>
            <person name="Guo S."/>
            <person name="Zheng Y."/>
            <person name="Joung J.G."/>
            <person name="Liu S."/>
            <person name="Zhang Z."/>
            <person name="Crasta O.R."/>
            <person name="Sobral B.W."/>
            <person name="Xu Y."/>
            <person name="Huang S."/>
            <person name="Fei Z."/>
        </authorList>
    </citation>
    <scope>NUCLEOTIDE SEQUENCE [LARGE SCALE GENOMIC DNA]</scope>
</reference>
<protein>
    <submittedName>
        <fullName evidence="8">WRKY protein</fullName>
    </submittedName>
</protein>
<dbReference type="GO" id="GO:0003700">
    <property type="term" value="F:DNA-binding transcription factor activity"/>
    <property type="evidence" value="ECO:0000318"/>
    <property type="project" value="GO_Central"/>
</dbReference>
<keyword evidence="3" id="KW-0238">DNA-binding</keyword>
<reference evidence="9" key="5">
    <citation type="journal article" date="2011" name="BMC Genomics">
        <title>RNA-Seq improves annotation of protein-coding genes in the cucumber genome.</title>
        <authorList>
            <person name="Li Z."/>
            <person name="Zhang Z."/>
            <person name="Yan P."/>
            <person name="Huang S."/>
            <person name="Fei Z."/>
            <person name="Lin K."/>
        </authorList>
    </citation>
    <scope>NUCLEOTIDE SEQUENCE [LARGE SCALE GENOMIC DNA]</scope>
</reference>
<evidence type="ECO:0000256" key="1">
    <source>
        <dbReference type="ARBA" id="ARBA00004123"/>
    </source>
</evidence>
<dbReference type="AlphaFoldDB" id="E7CEY6"/>
<dbReference type="SMART" id="SM00774">
    <property type="entry name" value="WRKY"/>
    <property type="match status" value="1"/>
</dbReference>
<reference evidence="9 10" key="1">
    <citation type="journal article" date="2009" name="Nat. Genet.">
        <title>The genome of the cucumber, Cucumis sativus L.</title>
        <authorList>
            <person name="Huang S."/>
            <person name="Li R."/>
            <person name="Zhang Z."/>
            <person name="Li L."/>
            <person name="Gu X."/>
            <person name="Fan W."/>
            <person name="Lucas W.J."/>
            <person name="Wang X."/>
            <person name="Xie B."/>
            <person name="Ni P."/>
            <person name="Ren Y."/>
            <person name="Zhu H."/>
            <person name="Li J."/>
            <person name="Lin K."/>
            <person name="Jin W."/>
            <person name="Fei Z."/>
            <person name="Li G."/>
            <person name="Staub J."/>
            <person name="Kilian A."/>
            <person name="van der Vossen E.A."/>
            <person name="Wu Y."/>
            <person name="Guo J."/>
            <person name="He J."/>
            <person name="Jia Z."/>
            <person name="Ren Y."/>
            <person name="Tian G."/>
            <person name="Lu Y."/>
            <person name="Ruan J."/>
            <person name="Qian W."/>
            <person name="Wang M."/>
            <person name="Huang Q."/>
            <person name="Li B."/>
            <person name="Xuan Z."/>
            <person name="Cao J."/>
            <person name="Asan"/>
            <person name="Wu Z."/>
            <person name="Zhang J."/>
            <person name="Cai Q."/>
            <person name="Bai Y."/>
            <person name="Zhao B."/>
            <person name="Han Y."/>
            <person name="Li Y."/>
            <person name="Li X."/>
            <person name="Wang S."/>
            <person name="Shi Q."/>
            <person name="Liu S."/>
            <person name="Cho W.K."/>
            <person name="Kim J.Y."/>
            <person name="Xu Y."/>
            <person name="Heller-Uszynska K."/>
            <person name="Miao H."/>
            <person name="Cheng Z."/>
            <person name="Zhang S."/>
            <person name="Wu J."/>
            <person name="Yang Y."/>
            <person name="Kang H."/>
            <person name="Li M."/>
            <person name="Liang H."/>
            <person name="Ren X."/>
            <person name="Shi Z."/>
            <person name="Wen M."/>
            <person name="Jian M."/>
            <person name="Yang H."/>
            <person name="Zhang G."/>
            <person name="Yang Z."/>
            <person name="Chen R."/>
            <person name="Liu S."/>
            <person name="Li J."/>
            <person name="Ma L."/>
            <person name="Liu H."/>
            <person name="Zhou Y."/>
            <person name="Zhao J."/>
            <person name="Fang X."/>
            <person name="Li G."/>
            <person name="Fang L."/>
            <person name="Li Y."/>
            <person name="Liu D."/>
            <person name="Zheng H."/>
            <person name="Zhang Y."/>
            <person name="Qin N."/>
            <person name="Li Z."/>
            <person name="Yang G."/>
            <person name="Yang S."/>
            <person name="Bolund L."/>
            <person name="Kristiansen K."/>
            <person name="Zheng H."/>
            <person name="Li S."/>
            <person name="Zhang X."/>
            <person name="Yang H."/>
            <person name="Wang J."/>
            <person name="Sun R."/>
            <person name="Zhang B."/>
            <person name="Jiang S."/>
            <person name="Wang J."/>
            <person name="Du Y."/>
            <person name="Li S."/>
        </authorList>
    </citation>
    <scope>NUCLEOTIDE SEQUENCE [LARGE SCALE GENOMIC DNA]</scope>
    <source>
        <strain evidence="10">cv. 9930</strain>
    </source>
</reference>
<evidence type="ECO:0000256" key="2">
    <source>
        <dbReference type="ARBA" id="ARBA00023015"/>
    </source>
</evidence>
<dbReference type="GO" id="GO:0006355">
    <property type="term" value="P:regulation of DNA-templated transcription"/>
    <property type="evidence" value="ECO:0000318"/>
    <property type="project" value="GO_Central"/>
</dbReference>
<dbReference type="InterPro" id="IPR036576">
    <property type="entry name" value="WRKY_dom_sf"/>
</dbReference>
<dbReference type="PROSITE" id="PS50811">
    <property type="entry name" value="WRKY"/>
    <property type="match status" value="1"/>
</dbReference>
<dbReference type="eggNOG" id="ENOG502QU0Y">
    <property type="taxonomic scope" value="Eukaryota"/>
</dbReference>
<reference evidence="8" key="4">
    <citation type="journal article" date="2011" name="BMC Genomics">
        <title>Genome-wide analysis of WRKY gene family in Cucumis sativus.</title>
        <authorList>
            <person name="Ling J."/>
            <person name="Jiang W."/>
            <person name="Zhang Y."/>
            <person name="Yu H."/>
            <person name="Mao Z."/>
            <person name="Gu X."/>
            <person name="Huang S."/>
            <person name="Xie B."/>
        </authorList>
    </citation>
    <scope>NUCLEOTIDE SEQUENCE</scope>
</reference>
<keyword evidence="4" id="KW-0804">Transcription</keyword>
<feature type="region of interest" description="Disordered" evidence="6">
    <location>
        <begin position="92"/>
        <end position="129"/>
    </location>
</feature>